<keyword evidence="4" id="KW-0998">Cell outer membrane</keyword>
<name>A0A5J4R0A0_9ZZZZ</name>
<dbReference type="InterPro" id="IPR012944">
    <property type="entry name" value="SusD_RagB_dom"/>
</dbReference>
<keyword evidence="2" id="KW-0732">Signal</keyword>
<evidence type="ECO:0000256" key="4">
    <source>
        <dbReference type="ARBA" id="ARBA00023237"/>
    </source>
</evidence>
<comment type="subcellular location">
    <subcellularLocation>
        <location evidence="1">Cell outer membrane</location>
    </subcellularLocation>
</comment>
<dbReference type="AlphaFoldDB" id="A0A5J4R0A0"/>
<dbReference type="Pfam" id="PF07980">
    <property type="entry name" value="SusD_RagB"/>
    <property type="match status" value="1"/>
</dbReference>
<evidence type="ECO:0008006" key="8">
    <source>
        <dbReference type="Google" id="ProtNLM"/>
    </source>
</evidence>
<evidence type="ECO:0000259" key="6">
    <source>
        <dbReference type="Pfam" id="PF14322"/>
    </source>
</evidence>
<proteinExistence type="predicted"/>
<feature type="domain" description="SusD-like N-terminal" evidence="6">
    <location>
        <begin position="96"/>
        <end position="237"/>
    </location>
</feature>
<sequence>MRHSVKILYLLIITFLWTSCQEDYLDTVPTDATATGTIFATTEAAALAINGLCKLTTRQYLGSQGFNGEGTIKMYYGNYPGNHFFVNLPGWAPIINSTYNESITSTYLYYPWYYYYQLIGNANAIIVNIDNATGLESEKEFIKAQALTFRAYSFMMMAQLYGYRWSDSNGGATGGLVLRLDTSTDGMPLSTLKETYDQIYADLDEAIKLYTSSGKTRAENDNYSPDIRTAYATYARAALNRQDYSVAATNATKARVDHPLMDLSEYKKGFSTPNSEWIWSCYGASDETLYYYSYQAYIAYNSSAGAVRSTPKCISKILYEQLPETDIRRNFFLDPTGYTYTNGSGAASKELDAYARTLYPELQSNATVYAYMQFKIKANDQPGVGHLNNFRSSEMYLIEAEANYFLGNESGAQNLLQELNKDTGRDPAYSCDKTGSDLLDEIKFYRAIELWGEGFDWFDAKRWGDTISRTGTDKGGNFITALAVTITPESGNKWTWKLPQRETDYNDLLK</sequence>
<dbReference type="EMBL" id="SNRY01002165">
    <property type="protein sequence ID" value="KAA6326451.1"/>
    <property type="molecule type" value="Genomic_DNA"/>
</dbReference>
<comment type="caution">
    <text evidence="7">The sequence shown here is derived from an EMBL/GenBank/DDBJ whole genome shotgun (WGS) entry which is preliminary data.</text>
</comment>
<evidence type="ECO:0000256" key="2">
    <source>
        <dbReference type="ARBA" id="ARBA00022729"/>
    </source>
</evidence>
<evidence type="ECO:0000256" key="3">
    <source>
        <dbReference type="ARBA" id="ARBA00023136"/>
    </source>
</evidence>
<evidence type="ECO:0000313" key="7">
    <source>
        <dbReference type="EMBL" id="KAA6326451.1"/>
    </source>
</evidence>
<evidence type="ECO:0000259" key="5">
    <source>
        <dbReference type="Pfam" id="PF07980"/>
    </source>
</evidence>
<organism evidence="7">
    <name type="scientific">termite gut metagenome</name>
    <dbReference type="NCBI Taxonomy" id="433724"/>
    <lineage>
        <taxon>unclassified sequences</taxon>
        <taxon>metagenomes</taxon>
        <taxon>organismal metagenomes</taxon>
    </lineage>
</organism>
<protein>
    <recommendedName>
        <fullName evidence="8">RagB/SusD family nutrient uptake outer membrane protein</fullName>
    </recommendedName>
</protein>
<dbReference type="InterPro" id="IPR033985">
    <property type="entry name" value="SusD-like_N"/>
</dbReference>
<dbReference type="Gene3D" id="1.25.40.390">
    <property type="match status" value="1"/>
</dbReference>
<accession>A0A5J4R0A0</accession>
<reference evidence="7" key="1">
    <citation type="submission" date="2019-03" db="EMBL/GenBank/DDBJ databases">
        <title>Single cell metagenomics reveals metabolic interactions within the superorganism composed of flagellate Streblomastix strix and complex community of Bacteroidetes bacteria on its surface.</title>
        <authorList>
            <person name="Treitli S.C."/>
            <person name="Kolisko M."/>
            <person name="Husnik F."/>
            <person name="Keeling P."/>
            <person name="Hampl V."/>
        </authorList>
    </citation>
    <scope>NUCLEOTIDE SEQUENCE</scope>
    <source>
        <strain evidence="7">STM</strain>
    </source>
</reference>
<dbReference type="InterPro" id="IPR011990">
    <property type="entry name" value="TPR-like_helical_dom_sf"/>
</dbReference>
<dbReference type="GO" id="GO:0009279">
    <property type="term" value="C:cell outer membrane"/>
    <property type="evidence" value="ECO:0007669"/>
    <property type="project" value="UniProtKB-SubCell"/>
</dbReference>
<dbReference type="Pfam" id="PF14322">
    <property type="entry name" value="SusD-like_3"/>
    <property type="match status" value="1"/>
</dbReference>
<dbReference type="PROSITE" id="PS51257">
    <property type="entry name" value="PROKAR_LIPOPROTEIN"/>
    <property type="match status" value="1"/>
</dbReference>
<evidence type="ECO:0000256" key="1">
    <source>
        <dbReference type="ARBA" id="ARBA00004442"/>
    </source>
</evidence>
<gene>
    <name evidence="7" type="ORF">EZS27_024446</name>
</gene>
<feature type="domain" description="RagB/SusD" evidence="5">
    <location>
        <begin position="272"/>
        <end position="474"/>
    </location>
</feature>
<dbReference type="SUPFAM" id="SSF48452">
    <property type="entry name" value="TPR-like"/>
    <property type="match status" value="1"/>
</dbReference>
<keyword evidence="3" id="KW-0472">Membrane</keyword>